<proteinExistence type="predicted"/>
<dbReference type="SUPFAM" id="SSF109854">
    <property type="entry name" value="DinB/YfiT-like putative metalloenzymes"/>
    <property type="match status" value="1"/>
</dbReference>
<dbReference type="InterPro" id="IPR024344">
    <property type="entry name" value="MDMPI_metal-binding"/>
</dbReference>
<dbReference type="InterPro" id="IPR017517">
    <property type="entry name" value="Maleyloyr_isom"/>
</dbReference>
<dbReference type="InterPro" id="IPR017520">
    <property type="entry name" value="CHP03086"/>
</dbReference>
<protein>
    <recommendedName>
        <fullName evidence="1">Mycothiol-dependent maleylpyruvate isomerase metal-binding domain-containing protein</fullName>
    </recommendedName>
</protein>
<dbReference type="InterPro" id="IPR034660">
    <property type="entry name" value="DinB/YfiT-like"/>
</dbReference>
<dbReference type="RefSeq" id="WP_344416855.1">
    <property type="nucleotide sequence ID" value="NZ_BAAAQK010000007.1"/>
</dbReference>
<gene>
    <name evidence="2" type="ORF">GCM10009836_30080</name>
</gene>
<evidence type="ECO:0000259" key="1">
    <source>
        <dbReference type="Pfam" id="PF11716"/>
    </source>
</evidence>
<keyword evidence="3" id="KW-1185">Reference proteome</keyword>
<name>A0ABN2N1F8_9PSEU</name>
<feature type="domain" description="Mycothiol-dependent maleylpyruvate isomerase metal-binding" evidence="1">
    <location>
        <begin position="8"/>
        <end position="134"/>
    </location>
</feature>
<dbReference type="Proteomes" id="UP001500449">
    <property type="component" value="Unassembled WGS sequence"/>
</dbReference>
<evidence type="ECO:0000313" key="3">
    <source>
        <dbReference type="Proteomes" id="UP001500449"/>
    </source>
</evidence>
<reference evidence="2 3" key="1">
    <citation type="journal article" date="2019" name="Int. J. Syst. Evol. Microbiol.">
        <title>The Global Catalogue of Microorganisms (GCM) 10K type strain sequencing project: providing services to taxonomists for standard genome sequencing and annotation.</title>
        <authorList>
            <consortium name="The Broad Institute Genomics Platform"/>
            <consortium name="The Broad Institute Genome Sequencing Center for Infectious Disease"/>
            <person name="Wu L."/>
            <person name="Ma J."/>
        </authorList>
    </citation>
    <scope>NUCLEOTIDE SEQUENCE [LARGE SCALE GENOMIC DNA]</scope>
    <source>
        <strain evidence="2 3">JCM 16009</strain>
    </source>
</reference>
<comment type="caution">
    <text evidence="2">The sequence shown here is derived from an EMBL/GenBank/DDBJ whole genome shotgun (WGS) entry which is preliminary data.</text>
</comment>
<dbReference type="EMBL" id="BAAAQK010000007">
    <property type="protein sequence ID" value="GAA1848356.1"/>
    <property type="molecule type" value="Genomic_DNA"/>
</dbReference>
<dbReference type="Gene3D" id="1.20.120.450">
    <property type="entry name" value="dinb family like domain"/>
    <property type="match status" value="1"/>
</dbReference>
<accession>A0ABN2N1F8</accession>
<sequence length="196" mass="20249">MTAADDLAAAVDLAVATIRGAGPERYTDSTPCSDYTVADVVNHLAFGFLLAHHAATREPWPESWAATDRAPFLRDLPEAEWAEAAAKEGAAAAAAWADPAVWEGESHLGGGPMPAAAIGAMMTGEFVVHSWDLATATGQELAVPPALGEVTLEAMSGMAAMGRDAGWIGPEVAVAEDRPAFERALGVAGRDPARTT</sequence>
<organism evidence="2 3">
    <name type="scientific">Pseudonocardia ailaonensis</name>
    <dbReference type="NCBI Taxonomy" id="367279"/>
    <lineage>
        <taxon>Bacteria</taxon>
        <taxon>Bacillati</taxon>
        <taxon>Actinomycetota</taxon>
        <taxon>Actinomycetes</taxon>
        <taxon>Pseudonocardiales</taxon>
        <taxon>Pseudonocardiaceae</taxon>
        <taxon>Pseudonocardia</taxon>
    </lineage>
</organism>
<dbReference type="Pfam" id="PF11716">
    <property type="entry name" value="MDMPI_N"/>
    <property type="match status" value="1"/>
</dbReference>
<evidence type="ECO:0000313" key="2">
    <source>
        <dbReference type="EMBL" id="GAA1848356.1"/>
    </source>
</evidence>
<dbReference type="NCBIfam" id="TIGR03083">
    <property type="entry name" value="maleylpyruvate isomerase family mycothiol-dependent enzyme"/>
    <property type="match status" value="1"/>
</dbReference>
<dbReference type="NCBIfam" id="TIGR03086">
    <property type="entry name" value="TIGR03086 family metal-binding protein"/>
    <property type="match status" value="1"/>
</dbReference>